<feature type="compositionally biased region" description="Low complexity" evidence="1">
    <location>
        <begin position="58"/>
        <end position="70"/>
    </location>
</feature>
<dbReference type="AlphaFoldDB" id="A0A9Q3C713"/>
<gene>
    <name evidence="3" type="ORF">O181_019371</name>
</gene>
<sequence>MYFSYKFFISAIALAPCCLSSYFYGKTGKCWNPINQAGNMVTSHDLPRQDQFDSEEISSASTQAQNQASSHFNVHQTQHNHQQPWEYGLRAGNEANTYMYHREN</sequence>
<keyword evidence="4" id="KW-1185">Reference proteome</keyword>
<dbReference type="EMBL" id="AVOT02005668">
    <property type="protein sequence ID" value="MBW0479656.1"/>
    <property type="molecule type" value="Genomic_DNA"/>
</dbReference>
<feature type="signal peptide" evidence="2">
    <location>
        <begin position="1"/>
        <end position="20"/>
    </location>
</feature>
<reference evidence="3" key="1">
    <citation type="submission" date="2021-03" db="EMBL/GenBank/DDBJ databases">
        <title>Draft genome sequence of rust myrtle Austropuccinia psidii MF-1, a brazilian biotype.</title>
        <authorList>
            <person name="Quecine M.C."/>
            <person name="Pachon D.M.R."/>
            <person name="Bonatelli M.L."/>
            <person name="Correr F.H."/>
            <person name="Franceschini L.M."/>
            <person name="Leite T.F."/>
            <person name="Margarido G.R.A."/>
            <person name="Almeida C.A."/>
            <person name="Ferrarezi J.A."/>
            <person name="Labate C.A."/>
        </authorList>
    </citation>
    <scope>NUCLEOTIDE SEQUENCE</scope>
    <source>
        <strain evidence="3">MF-1</strain>
    </source>
</reference>
<organism evidence="3 4">
    <name type="scientific">Austropuccinia psidii MF-1</name>
    <dbReference type="NCBI Taxonomy" id="1389203"/>
    <lineage>
        <taxon>Eukaryota</taxon>
        <taxon>Fungi</taxon>
        <taxon>Dikarya</taxon>
        <taxon>Basidiomycota</taxon>
        <taxon>Pucciniomycotina</taxon>
        <taxon>Pucciniomycetes</taxon>
        <taxon>Pucciniales</taxon>
        <taxon>Sphaerophragmiaceae</taxon>
        <taxon>Austropuccinia</taxon>
    </lineage>
</organism>
<evidence type="ECO:0000256" key="2">
    <source>
        <dbReference type="SAM" id="SignalP"/>
    </source>
</evidence>
<accession>A0A9Q3C713</accession>
<evidence type="ECO:0008006" key="5">
    <source>
        <dbReference type="Google" id="ProtNLM"/>
    </source>
</evidence>
<dbReference type="Proteomes" id="UP000765509">
    <property type="component" value="Unassembled WGS sequence"/>
</dbReference>
<proteinExistence type="predicted"/>
<evidence type="ECO:0000256" key="1">
    <source>
        <dbReference type="SAM" id="MobiDB-lite"/>
    </source>
</evidence>
<keyword evidence="2" id="KW-0732">Signal</keyword>
<feature type="region of interest" description="Disordered" evidence="1">
    <location>
        <begin position="44"/>
        <end position="77"/>
    </location>
</feature>
<comment type="caution">
    <text evidence="3">The sequence shown here is derived from an EMBL/GenBank/DDBJ whole genome shotgun (WGS) entry which is preliminary data.</text>
</comment>
<feature type="chain" id="PRO_5040119692" description="Secreted protein" evidence="2">
    <location>
        <begin position="21"/>
        <end position="104"/>
    </location>
</feature>
<protein>
    <recommendedName>
        <fullName evidence="5">Secreted protein</fullName>
    </recommendedName>
</protein>
<name>A0A9Q3C713_9BASI</name>
<evidence type="ECO:0000313" key="3">
    <source>
        <dbReference type="EMBL" id="MBW0479656.1"/>
    </source>
</evidence>
<evidence type="ECO:0000313" key="4">
    <source>
        <dbReference type="Proteomes" id="UP000765509"/>
    </source>
</evidence>